<gene>
    <name evidence="1" type="primary">tssK</name>
    <name evidence="1" type="ORF">EZJ19_00415</name>
</gene>
<keyword evidence="2" id="KW-1185">Reference proteome</keyword>
<proteinExistence type="predicted"/>
<dbReference type="PANTHER" id="PTHR35566:SF1">
    <property type="entry name" value="TYPE VI SECRETION SYSTEM BASEPLATE COMPONENT TSSK1"/>
    <property type="match status" value="1"/>
</dbReference>
<evidence type="ECO:0000313" key="2">
    <source>
        <dbReference type="Proteomes" id="UP000295443"/>
    </source>
</evidence>
<dbReference type="PANTHER" id="PTHR35566">
    <property type="entry name" value="BLR3599 PROTEIN"/>
    <property type="match status" value="1"/>
</dbReference>
<reference evidence="1 2" key="1">
    <citation type="submission" date="2019-03" db="EMBL/GenBank/DDBJ databases">
        <title>Genome sequence of Thiobacillaceae bacterium LSR1, a sulfur-oxidizing bacterium isolated from freshwater sediment.</title>
        <authorList>
            <person name="Li S."/>
        </authorList>
    </citation>
    <scope>NUCLEOTIDE SEQUENCE [LARGE SCALE GENOMIC DNA]</scope>
    <source>
        <strain evidence="1 2">LSR1</strain>
    </source>
</reference>
<dbReference type="NCBIfam" id="TIGR03353">
    <property type="entry name" value="VI_chp_4"/>
    <property type="match status" value="1"/>
</dbReference>
<dbReference type="RefSeq" id="WP_131444331.1">
    <property type="nucleotide sequence ID" value="NZ_SJZB01000001.1"/>
</dbReference>
<dbReference type="InterPro" id="IPR010263">
    <property type="entry name" value="T6SS_TssK"/>
</dbReference>
<comment type="caution">
    <text evidence="1">The sequence shown here is derived from an EMBL/GenBank/DDBJ whole genome shotgun (WGS) entry which is preliminary data.</text>
</comment>
<dbReference type="AlphaFoldDB" id="A0A4R1BRJ0"/>
<dbReference type="OrthoDB" id="9775333at2"/>
<dbReference type="Proteomes" id="UP000295443">
    <property type="component" value="Unassembled WGS sequence"/>
</dbReference>
<dbReference type="Pfam" id="PF05936">
    <property type="entry name" value="T6SS_VasE"/>
    <property type="match status" value="1"/>
</dbReference>
<dbReference type="EMBL" id="SJZB01000001">
    <property type="protein sequence ID" value="TCJ20393.1"/>
    <property type="molecule type" value="Genomic_DNA"/>
</dbReference>
<name>A0A4R1BRJ0_9PROT</name>
<organism evidence="1 2">
    <name type="scientific">Parasulfuritortus cantonensis</name>
    <dbReference type="NCBI Taxonomy" id="2528202"/>
    <lineage>
        <taxon>Bacteria</taxon>
        <taxon>Pseudomonadati</taxon>
        <taxon>Pseudomonadota</taxon>
        <taxon>Betaproteobacteria</taxon>
        <taxon>Nitrosomonadales</taxon>
        <taxon>Thiobacillaceae</taxon>
        <taxon>Parasulfuritortus</taxon>
    </lineage>
</organism>
<sequence>MSQQNRVVWSEGLFLRPQHFQQAERFLEYWIESRIGAGFAYGYGFSSLELDPELLKLGKLGIRSARGIMPDGTPFAIPDECPAPPPLEVPTDCKDTVALLALPLRRSGMPELSLGDAAGLPRYRGVDALVSDNVAGIPGEADMKVGQLAFKLVLANSSTEAYTTMSVAKISERRSSNVVVLTENHIPPCLDCRASETLHDYLRDIASLINHRANGLAGRLGQPGQQGVAEIVDFLMLQVANRFDPIFRHLQEREPLHPESLYMVCLGLAGELATFTHANRRPADLPAYRHDALLETYLPLINDLRDSLTAVMDQNALSIELQDRGRGLYTASIPDLDLLRSASFILAVNAQVAGELLRHDFPTQVKVGPAEKIRDLVMSHLPGIVLQPLPVAPRQLPYHAGFTYFELDRGSEFWKTLEANRLLALHIAGDFPGLQMELWGIRS</sequence>
<accession>A0A4R1BRJ0</accession>
<evidence type="ECO:0000313" key="1">
    <source>
        <dbReference type="EMBL" id="TCJ20393.1"/>
    </source>
</evidence>
<protein>
    <submittedName>
        <fullName evidence="1">Type VI secretion system baseplate subunit TssK</fullName>
    </submittedName>
</protein>